<dbReference type="RefSeq" id="WP_012673560.1">
    <property type="nucleotide sequence ID" value="NC_012438.1"/>
</dbReference>
<protein>
    <submittedName>
        <fullName evidence="8">Transcriptional regulator, Fur family</fullName>
    </submittedName>
</protein>
<dbReference type="InterPro" id="IPR036388">
    <property type="entry name" value="WH-like_DNA-bd_sf"/>
</dbReference>
<dbReference type="OrthoDB" id="8659436at2"/>
<dbReference type="InterPro" id="IPR043135">
    <property type="entry name" value="Fur_C"/>
</dbReference>
<dbReference type="eggNOG" id="COG0735">
    <property type="taxonomic scope" value="Bacteria"/>
</dbReference>
<evidence type="ECO:0000256" key="5">
    <source>
        <dbReference type="ARBA" id="ARBA00023125"/>
    </source>
</evidence>
<dbReference type="InterPro" id="IPR002481">
    <property type="entry name" value="FUR"/>
</dbReference>
<dbReference type="GO" id="GO:1900376">
    <property type="term" value="P:regulation of secondary metabolite biosynthetic process"/>
    <property type="evidence" value="ECO:0007669"/>
    <property type="project" value="TreeGrafter"/>
</dbReference>
<dbReference type="Gene3D" id="1.10.10.10">
    <property type="entry name" value="Winged helix-like DNA-binding domain superfamily/Winged helix DNA-binding domain"/>
    <property type="match status" value="1"/>
</dbReference>
<evidence type="ECO:0000256" key="7">
    <source>
        <dbReference type="PIRSR" id="PIRSR602481-1"/>
    </source>
</evidence>
<dbReference type="InterPro" id="IPR036390">
    <property type="entry name" value="WH_DNA-bd_sf"/>
</dbReference>
<proteinExistence type="inferred from homology"/>
<name>C1DTZ5_SULAA</name>
<dbReference type="KEGG" id="saf:SULAZ_0596"/>
<dbReference type="Gene3D" id="3.30.1490.190">
    <property type="match status" value="1"/>
</dbReference>
<keyword evidence="2" id="KW-0678">Repressor</keyword>
<keyword evidence="9" id="KW-1185">Reference proteome</keyword>
<evidence type="ECO:0000256" key="6">
    <source>
        <dbReference type="ARBA" id="ARBA00023163"/>
    </source>
</evidence>
<evidence type="ECO:0000313" key="8">
    <source>
        <dbReference type="EMBL" id="ACN98235.1"/>
    </source>
</evidence>
<dbReference type="Pfam" id="PF01475">
    <property type="entry name" value="FUR"/>
    <property type="match status" value="1"/>
</dbReference>
<dbReference type="SUPFAM" id="SSF46785">
    <property type="entry name" value="Winged helix' DNA-binding domain"/>
    <property type="match status" value="1"/>
</dbReference>
<evidence type="ECO:0000256" key="4">
    <source>
        <dbReference type="ARBA" id="ARBA00023015"/>
    </source>
</evidence>
<dbReference type="EMBL" id="CP001229">
    <property type="protein sequence ID" value="ACN98235.1"/>
    <property type="molecule type" value="Genomic_DNA"/>
</dbReference>
<dbReference type="GO" id="GO:0003700">
    <property type="term" value="F:DNA-binding transcription factor activity"/>
    <property type="evidence" value="ECO:0007669"/>
    <property type="project" value="InterPro"/>
</dbReference>
<dbReference type="PANTHER" id="PTHR33202">
    <property type="entry name" value="ZINC UPTAKE REGULATION PROTEIN"/>
    <property type="match status" value="1"/>
</dbReference>
<dbReference type="PANTHER" id="PTHR33202:SF8">
    <property type="entry name" value="PEROXIDE-RESPONSIVE REPRESSOR PERR"/>
    <property type="match status" value="1"/>
</dbReference>
<dbReference type="Proteomes" id="UP000001369">
    <property type="component" value="Chromosome"/>
</dbReference>
<dbReference type="STRING" id="204536.SULAZ_0596"/>
<evidence type="ECO:0000256" key="1">
    <source>
        <dbReference type="ARBA" id="ARBA00007957"/>
    </source>
</evidence>
<dbReference type="CDD" id="cd07153">
    <property type="entry name" value="Fur_like"/>
    <property type="match status" value="1"/>
</dbReference>
<accession>C1DTZ5</accession>
<keyword evidence="3 7" id="KW-0862">Zinc</keyword>
<organism evidence="8 9">
    <name type="scientific">Sulfurihydrogenibium azorense (strain DSM 15241 / OCM 825 / Az-Fu1)</name>
    <dbReference type="NCBI Taxonomy" id="204536"/>
    <lineage>
        <taxon>Bacteria</taxon>
        <taxon>Pseudomonadati</taxon>
        <taxon>Aquificota</taxon>
        <taxon>Aquificia</taxon>
        <taxon>Aquificales</taxon>
        <taxon>Hydrogenothermaceae</taxon>
        <taxon>Sulfurihydrogenibium</taxon>
    </lineage>
</organism>
<evidence type="ECO:0000256" key="2">
    <source>
        <dbReference type="ARBA" id="ARBA00022491"/>
    </source>
</evidence>
<dbReference type="HOGENOM" id="CLU_096072_4_2_0"/>
<dbReference type="GO" id="GO:0045892">
    <property type="term" value="P:negative regulation of DNA-templated transcription"/>
    <property type="evidence" value="ECO:0007669"/>
    <property type="project" value="TreeGrafter"/>
</dbReference>
<gene>
    <name evidence="8" type="ordered locus">SULAZ_0596</name>
</gene>
<sequence length="134" mass="15721">MQRRNTNQRKIIYEIVKSTNIHPTADWIYEKARLYIPNISLGTVYRNLKILKEEGFITEINDGKQSRFDARTDRHYHFKCVKCESIYDIGLDMVHINMDLKKLSRKGFKVKDVNIDIEGVCPKCAKGEKLEKNS</sequence>
<comment type="cofactor">
    <cofactor evidence="7">
        <name>Zn(2+)</name>
        <dbReference type="ChEBI" id="CHEBI:29105"/>
    </cofactor>
    <text evidence="7">Binds 1 zinc ion per subunit.</text>
</comment>
<comment type="similarity">
    <text evidence="1">Belongs to the Fur family.</text>
</comment>
<feature type="binding site" evidence="7">
    <location>
        <position position="121"/>
    </location>
    <ligand>
        <name>Zn(2+)</name>
        <dbReference type="ChEBI" id="CHEBI:29105"/>
    </ligand>
</feature>
<dbReference type="GO" id="GO:0008270">
    <property type="term" value="F:zinc ion binding"/>
    <property type="evidence" value="ECO:0007669"/>
    <property type="project" value="TreeGrafter"/>
</dbReference>
<evidence type="ECO:0000313" key="9">
    <source>
        <dbReference type="Proteomes" id="UP000001369"/>
    </source>
</evidence>
<feature type="binding site" evidence="7">
    <location>
        <position position="83"/>
    </location>
    <ligand>
        <name>Zn(2+)</name>
        <dbReference type="ChEBI" id="CHEBI:29105"/>
    </ligand>
</feature>
<keyword evidence="4" id="KW-0805">Transcription regulation</keyword>
<keyword evidence="7" id="KW-0479">Metal-binding</keyword>
<feature type="binding site" evidence="7">
    <location>
        <position position="124"/>
    </location>
    <ligand>
        <name>Zn(2+)</name>
        <dbReference type="ChEBI" id="CHEBI:29105"/>
    </ligand>
</feature>
<dbReference type="AlphaFoldDB" id="C1DTZ5"/>
<reference evidence="8 9" key="1">
    <citation type="journal article" date="2009" name="J. Bacteriol.">
        <title>Complete and draft genome sequences of six members of the Aquificales.</title>
        <authorList>
            <person name="Reysenbach A.L."/>
            <person name="Hamamura N."/>
            <person name="Podar M."/>
            <person name="Griffiths E."/>
            <person name="Ferreira S."/>
            <person name="Hochstein R."/>
            <person name="Heidelberg J."/>
            <person name="Johnson J."/>
            <person name="Mead D."/>
            <person name="Pohorille A."/>
            <person name="Sarmiento M."/>
            <person name="Schweighofer K."/>
            <person name="Seshadri R."/>
            <person name="Voytek M.A."/>
        </authorList>
    </citation>
    <scope>NUCLEOTIDE SEQUENCE [LARGE SCALE GENOMIC DNA]</scope>
    <source>
        <strain evidence="9">Az-Fu1 / DSM 15241 / OCM 825</strain>
    </source>
</reference>
<feature type="binding site" evidence="7">
    <location>
        <position position="80"/>
    </location>
    <ligand>
        <name>Zn(2+)</name>
        <dbReference type="ChEBI" id="CHEBI:29105"/>
    </ligand>
</feature>
<dbReference type="GO" id="GO:0000976">
    <property type="term" value="F:transcription cis-regulatory region binding"/>
    <property type="evidence" value="ECO:0007669"/>
    <property type="project" value="TreeGrafter"/>
</dbReference>
<keyword evidence="6" id="KW-0804">Transcription</keyword>
<evidence type="ECO:0000256" key="3">
    <source>
        <dbReference type="ARBA" id="ARBA00022833"/>
    </source>
</evidence>
<keyword evidence="5" id="KW-0238">DNA-binding</keyword>